<name>A0A6L8UWR2_9BACL</name>
<evidence type="ECO:0000256" key="1">
    <source>
        <dbReference type="SAM" id="Phobius"/>
    </source>
</evidence>
<dbReference type="InterPro" id="IPR013486">
    <property type="entry name" value="SpoIID/LytB"/>
</dbReference>
<gene>
    <name evidence="3" type="primary">spoIID</name>
    <name evidence="3" type="ORF">GQF01_09445</name>
</gene>
<keyword evidence="1" id="KW-0472">Membrane</keyword>
<dbReference type="InterPro" id="IPR051922">
    <property type="entry name" value="Bact_Sporulation_Assoc"/>
</dbReference>
<comment type="caution">
    <text evidence="3">The sequence shown here is derived from an EMBL/GenBank/DDBJ whole genome shotgun (WGS) entry which is preliminary data.</text>
</comment>
<evidence type="ECO:0000259" key="2">
    <source>
        <dbReference type="Pfam" id="PF08486"/>
    </source>
</evidence>
<dbReference type="GO" id="GO:0030435">
    <property type="term" value="P:sporulation resulting in formation of a cellular spore"/>
    <property type="evidence" value="ECO:0007669"/>
    <property type="project" value="InterPro"/>
</dbReference>
<protein>
    <submittedName>
        <fullName evidence="3">Stage II sporulation protein D</fullName>
    </submittedName>
</protein>
<dbReference type="NCBIfam" id="TIGR02669">
    <property type="entry name" value="SpoIID_LytB"/>
    <property type="match status" value="1"/>
</dbReference>
<keyword evidence="1" id="KW-0812">Transmembrane</keyword>
<dbReference type="PANTHER" id="PTHR30032">
    <property type="entry name" value="N-ACETYLMURAMOYL-L-ALANINE AMIDASE-RELATED"/>
    <property type="match status" value="1"/>
</dbReference>
<dbReference type="RefSeq" id="WP_161406581.1">
    <property type="nucleotide sequence ID" value="NZ_WTUZ01000012.1"/>
</dbReference>
<evidence type="ECO:0000313" key="3">
    <source>
        <dbReference type="EMBL" id="MZQ82357.1"/>
    </source>
</evidence>
<feature type="domain" description="Sporulation stage II protein D amidase enhancer LytB N-terminal" evidence="2">
    <location>
        <begin position="72"/>
        <end position="177"/>
    </location>
</feature>
<sequence length="350" mass="39028">MLKKKRVPGRGAILWMAVCLSSMLCVILLVPGLLVKKIPGGDDPPPGQLAIDGSHQETVTAQGLMIPVYLTKKDEIETVPLEQYVKGVLAAEMPVEFELEALKAQAMAARTYVVRRVLEKDYSNVPVNDALVTDTTAHQAYLTDQQLREKWTTETYEKNMAKIDRAVNETKDMILTYEHKPINATFFSTSNGYTENSEDYWPFMSPYLRSVPSPWDVKLSSRYQETVDITYKNMLQKLGVTSIATTGTGTKSMKVLEWSTGHRIKKMTIGGKTFSGREVREKLGLASSQFAWKWSGSKITFTTYGYGHGVGLSQWGANGMAKEGKTAAQIVTYYYTGISIEKATPFIQKS</sequence>
<dbReference type="AlphaFoldDB" id="A0A6L8UWR2"/>
<dbReference type="Pfam" id="PF08486">
    <property type="entry name" value="SpoIID"/>
    <property type="match status" value="1"/>
</dbReference>
<dbReference type="GO" id="GO:0030288">
    <property type="term" value="C:outer membrane-bounded periplasmic space"/>
    <property type="evidence" value="ECO:0007669"/>
    <property type="project" value="TreeGrafter"/>
</dbReference>
<organism evidence="3 4">
    <name type="scientific">Paenibacillus silvestris</name>
    <dbReference type="NCBI Taxonomy" id="2606219"/>
    <lineage>
        <taxon>Bacteria</taxon>
        <taxon>Bacillati</taxon>
        <taxon>Bacillota</taxon>
        <taxon>Bacilli</taxon>
        <taxon>Bacillales</taxon>
        <taxon>Paenibacillaceae</taxon>
        <taxon>Paenibacillus</taxon>
    </lineage>
</organism>
<dbReference type="InterPro" id="IPR013693">
    <property type="entry name" value="SpoIID/LytB_N"/>
</dbReference>
<dbReference type="EMBL" id="WTUZ01000012">
    <property type="protein sequence ID" value="MZQ82357.1"/>
    <property type="molecule type" value="Genomic_DNA"/>
</dbReference>
<accession>A0A6L8UWR2</accession>
<keyword evidence="4" id="KW-1185">Reference proteome</keyword>
<dbReference type="Proteomes" id="UP000481087">
    <property type="component" value="Unassembled WGS sequence"/>
</dbReference>
<keyword evidence="1" id="KW-1133">Transmembrane helix</keyword>
<reference evidence="3 4" key="1">
    <citation type="submission" date="2019-12" db="EMBL/GenBank/DDBJ databases">
        <title>Paenibacillus sp. nov. sp. isolated from soil.</title>
        <authorList>
            <person name="Kim J."/>
            <person name="Jeong S.E."/>
            <person name="Jung H.S."/>
            <person name="Jeon C.O."/>
        </authorList>
    </citation>
    <scope>NUCLEOTIDE SEQUENCE [LARGE SCALE GENOMIC DNA]</scope>
    <source>
        <strain evidence="3 4">5J-6</strain>
    </source>
</reference>
<dbReference type="InterPro" id="IPR014225">
    <property type="entry name" value="Spore_II_D_firmicutes"/>
</dbReference>
<dbReference type="NCBIfam" id="TIGR02870">
    <property type="entry name" value="spore_II_D"/>
    <property type="match status" value="1"/>
</dbReference>
<feature type="transmembrane region" description="Helical" evidence="1">
    <location>
        <begin position="12"/>
        <end position="34"/>
    </location>
</feature>
<proteinExistence type="predicted"/>
<dbReference type="PANTHER" id="PTHR30032:SF4">
    <property type="entry name" value="AMIDASE ENHANCER"/>
    <property type="match status" value="1"/>
</dbReference>
<evidence type="ECO:0000313" key="4">
    <source>
        <dbReference type="Proteomes" id="UP000481087"/>
    </source>
</evidence>